<dbReference type="GO" id="GO:0005743">
    <property type="term" value="C:mitochondrial inner membrane"/>
    <property type="evidence" value="ECO:0007669"/>
    <property type="project" value="UniProtKB-SubCell"/>
</dbReference>
<protein>
    <recommendedName>
        <fullName evidence="11">Cytochrome c oxidase subunit 8</fullName>
    </recommendedName>
    <alternativeName>
        <fullName evidence="11">Cytochrome c oxidase polypeptide VIII</fullName>
    </alternativeName>
</protein>
<dbReference type="RefSeq" id="XP_004322545.1">
    <property type="nucleotide sequence ID" value="XM_004322497.3"/>
</dbReference>
<evidence type="ECO:0000256" key="7">
    <source>
        <dbReference type="ARBA" id="ARBA00022989"/>
    </source>
</evidence>
<evidence type="ECO:0000313" key="12">
    <source>
        <dbReference type="Proteomes" id="UP000245320"/>
    </source>
</evidence>
<keyword evidence="9 11" id="KW-0472">Membrane</keyword>
<sequence length="70" mass="7616">MLRLAPAVRLLKAPLGGWVVPKAHISDKPARTPTSPTEQAIGLSVMFLGFLIPAGWVMYHLESYKKSSIA</sequence>
<dbReference type="PANTHER" id="PTHR16717">
    <property type="entry name" value="CYTOCHROME C OXIDASE POLYPEPTIDE VIII"/>
    <property type="match status" value="1"/>
</dbReference>
<evidence type="ECO:0000256" key="10">
    <source>
        <dbReference type="ARBA" id="ARBA00062122"/>
    </source>
</evidence>
<comment type="function">
    <text evidence="11">Component of the cytochrome c oxidase, the last enzyme in the mitochondrial electron transport chain which drives oxidative phosphorylation. The respiratory chain contains 3 multisubunit complexes succinate dehydrogenase (complex II, CII), ubiquinol-cytochrome c oxidoreductase (cytochrome b-c1 complex, complex III, CIII) and cytochrome c oxidase (complex IV, CIV), that cooperate to transfer electrons derived from NADH and succinate to molecular oxygen, creating an electrochemical gradient over the inner membrane that drives transmembrane transport and the ATP synthase. Cytochrome c oxidase is the component of the respiratory chain that catalyzes the reduction of oxygen to water. Electrons originating from reduced cytochrome c in the intermembrane space (IMS) are transferred via the dinuclear copper A center (CU(A)) of subunit 2 and heme A of subunit 1 to the active site in subunit 1, a binuclear center (BNC) formed by heme A3 and copper B (CU(B)). The BNC reduces molecular oxygen to 2 water molecules using 4 electrons from cytochrome c in the IMS and 4 protons from the mitochondrial matrix.</text>
</comment>
<evidence type="ECO:0000256" key="2">
    <source>
        <dbReference type="ARBA" id="ARBA00004673"/>
    </source>
</evidence>
<evidence type="ECO:0000256" key="6">
    <source>
        <dbReference type="ARBA" id="ARBA00022946"/>
    </source>
</evidence>
<evidence type="ECO:0000256" key="3">
    <source>
        <dbReference type="ARBA" id="ARBA00010117"/>
    </source>
</evidence>
<evidence type="ECO:0000256" key="5">
    <source>
        <dbReference type="ARBA" id="ARBA00022792"/>
    </source>
</evidence>
<evidence type="ECO:0000256" key="4">
    <source>
        <dbReference type="ARBA" id="ARBA00022692"/>
    </source>
</evidence>
<dbReference type="CDD" id="cd00930">
    <property type="entry name" value="Cyt_c_Oxidase_VIII"/>
    <property type="match status" value="1"/>
</dbReference>
<dbReference type="InterPro" id="IPR003205">
    <property type="entry name" value="Cyt_c_oxidase_su8"/>
</dbReference>
<keyword evidence="8 11" id="KW-0496">Mitochondrion</keyword>
<comment type="similarity">
    <text evidence="3 11">Belongs to the cytochrome c oxidase VIII family.</text>
</comment>
<dbReference type="Proteomes" id="UP000245320">
    <property type="component" value="Chromosome 8"/>
</dbReference>
<dbReference type="FunCoup" id="A0A2U3V695">
    <property type="interactions" value="90"/>
</dbReference>
<keyword evidence="7 11" id="KW-1133">Transmembrane helix</keyword>
<dbReference type="PANTHER" id="PTHR16717:SF4">
    <property type="entry name" value="CYTOCHROME C OXIDASE SUBUNIT 8B, MITOCHONDRIAL"/>
    <property type="match status" value="1"/>
</dbReference>
<keyword evidence="6 11" id="KW-0809">Transit peptide</keyword>
<dbReference type="AlphaFoldDB" id="A0A2U3V695"/>
<keyword evidence="5 11" id="KW-0999">Mitochondrion inner membrane</keyword>
<gene>
    <name evidence="13" type="primary">LOC101335403</name>
</gene>
<comment type="pathway">
    <text evidence="2 11">Energy metabolism; oxidative phosphorylation.</text>
</comment>
<dbReference type="OrthoDB" id="8931496at2759"/>
<evidence type="ECO:0000313" key="13">
    <source>
        <dbReference type="RefSeq" id="XP_004322545.1"/>
    </source>
</evidence>
<organism evidence="12 13">
    <name type="scientific">Tursiops truncatus</name>
    <name type="common">Atlantic bottle-nosed dolphin</name>
    <name type="synonym">Delphinus truncatus</name>
    <dbReference type="NCBI Taxonomy" id="9739"/>
    <lineage>
        <taxon>Eukaryota</taxon>
        <taxon>Metazoa</taxon>
        <taxon>Chordata</taxon>
        <taxon>Craniata</taxon>
        <taxon>Vertebrata</taxon>
        <taxon>Euteleostomi</taxon>
        <taxon>Mammalia</taxon>
        <taxon>Eutheria</taxon>
        <taxon>Laurasiatheria</taxon>
        <taxon>Artiodactyla</taxon>
        <taxon>Whippomorpha</taxon>
        <taxon>Cetacea</taxon>
        <taxon>Odontoceti</taxon>
        <taxon>Delphinidae</taxon>
        <taxon>Tursiops</taxon>
    </lineage>
</organism>
<evidence type="ECO:0000256" key="9">
    <source>
        <dbReference type="ARBA" id="ARBA00023136"/>
    </source>
</evidence>
<dbReference type="SUPFAM" id="SSF81431">
    <property type="entry name" value="Mitochondrial cytochrome c oxidase subunit VIIIb (aka IX)"/>
    <property type="match status" value="1"/>
</dbReference>
<comment type="subcellular location">
    <subcellularLocation>
        <location evidence="1 11">Mitochondrion inner membrane</location>
        <topology evidence="1 11">Single-pass membrane protein</topology>
    </subcellularLocation>
</comment>
<dbReference type="InterPro" id="IPR036548">
    <property type="entry name" value="Cyt_c_oxidase_su8_sf"/>
</dbReference>
<dbReference type="Pfam" id="PF02285">
    <property type="entry name" value="COX8"/>
    <property type="match status" value="1"/>
</dbReference>
<name>A0A2U3V695_TURTR</name>
<dbReference type="GO" id="GO:0045277">
    <property type="term" value="C:respiratory chain complex IV"/>
    <property type="evidence" value="ECO:0007669"/>
    <property type="project" value="UniProtKB-UniRule"/>
</dbReference>
<comment type="subunit">
    <text evidence="11">Component of the cytochrome c oxidase (complex IV, CIV), a multisubunit enzyme composed of 14 subunits. The complex is composed of a catalytic core of 3 subunits MT-CO1, MT-CO2 and MT-CO3, encoded in the mitochondrial DNA, and 11 supernumerary subunits COX4I, COX5A, COX5B, COX6A, COX6B, COX6C, COX7A, COX7B, COX7C, COX8 and NDUFA4, which are encoded in the nuclear genome. The complex exists as a monomer or a dimer and forms supercomplexes (SCs) in the inner mitochondrial membrane with NADH-ubiquinone oxidoreductase (complex I, CI) and ubiquinol-cytochrome c oxidoreductase (cytochrome b-c1 complex, complex III, CIII), resulting in different assemblies (supercomplex SCI(1)III(2)IV(1) and megacomplex MCI(2)III(2)IV(2)).</text>
</comment>
<evidence type="ECO:0000256" key="11">
    <source>
        <dbReference type="RuleBase" id="RU368101"/>
    </source>
</evidence>
<dbReference type="Gene3D" id="4.10.81.10">
    <property type="entry name" value="Cytochrome c oxidase, subunit 8"/>
    <property type="match status" value="1"/>
</dbReference>
<keyword evidence="12" id="KW-1185">Reference proteome</keyword>
<dbReference type="InParanoid" id="A0A2U3V695"/>
<evidence type="ECO:0000256" key="1">
    <source>
        <dbReference type="ARBA" id="ARBA00004434"/>
    </source>
</evidence>
<comment type="subunit">
    <text evidence="10">Component of the cytochrome c oxidase (complex IV, CIV), a multisubunit enzyme composed of 14 subunits. The complex is composed of a catalytic core of 3 subunits MT-CO1, MT-CO2 and MT-CO3, encoded in the mitochondrial DNA, and 11 supernumerary subunits COX4I1 (or COX4I2), COX5A, COX5B, COX6A2 (or COX6A1), COX6B1 (or COX6B2), COX6C, COX7A1 (or COX7A2), COX7B, COX7C, COX8B and NDUFA4, which are encoded in the nuclear genome. The complex exists as a monomer or a dimer and forms supercomplexes (SCs) in the inner mitochondrial membrane with NADH-ubiquinone oxidoreductase (complex I, CI) and ubiquinol-cytochrome c oxidoreductase (cytochrome b-c1 complex, complex III, CIII), resulting in different assemblies (supercomplex SCI(1)III(2)IV(1) and megacomplex MCI(2)III(2)IV(2)).</text>
</comment>
<keyword evidence="4 11" id="KW-0812">Transmembrane</keyword>
<dbReference type="GO" id="GO:0006123">
    <property type="term" value="P:mitochondrial electron transport, cytochrome c to oxygen"/>
    <property type="evidence" value="ECO:0007669"/>
    <property type="project" value="UniProtKB-UniRule"/>
</dbReference>
<evidence type="ECO:0000256" key="8">
    <source>
        <dbReference type="ARBA" id="ARBA00023128"/>
    </source>
</evidence>
<reference evidence="13" key="1">
    <citation type="submission" date="2025-08" db="UniProtKB">
        <authorList>
            <consortium name="RefSeq"/>
        </authorList>
    </citation>
    <scope>IDENTIFICATION</scope>
    <source>
        <tissue evidence="13">Spleen</tissue>
    </source>
</reference>
<dbReference type="FunFam" id="4.10.81.10:FF:000001">
    <property type="entry name" value="Cytochrome c oxidase subunit 8B, mitochondrial"/>
    <property type="match status" value="1"/>
</dbReference>
<dbReference type="UniPathway" id="UPA00705"/>
<proteinExistence type="inferred from homology"/>
<feature type="transmembrane region" description="Helical" evidence="11">
    <location>
        <begin position="40"/>
        <end position="59"/>
    </location>
</feature>
<accession>A0A2U3V695</accession>